<dbReference type="PRINTS" id="PR00723">
    <property type="entry name" value="SUBTILISIN"/>
</dbReference>
<keyword evidence="11" id="KW-0325">Glycoprotein</keyword>
<dbReference type="SUPFAM" id="SSF52743">
    <property type="entry name" value="Subtilisin-like"/>
    <property type="match status" value="1"/>
</dbReference>
<evidence type="ECO:0000256" key="1">
    <source>
        <dbReference type="ARBA" id="ARBA00002076"/>
    </source>
</evidence>
<evidence type="ECO:0000256" key="4">
    <source>
        <dbReference type="ARBA" id="ARBA00022523"/>
    </source>
</evidence>
<comment type="subcellular location">
    <subcellularLocation>
        <location evidence="2">Secreted</location>
        <location evidence="2">Extracellular space</location>
        <location evidence="2">Apoplast</location>
    </subcellularLocation>
</comment>
<evidence type="ECO:0000256" key="14">
    <source>
        <dbReference type="SAM" id="MobiDB-lite"/>
    </source>
</evidence>
<dbReference type="Pfam" id="PF02225">
    <property type="entry name" value="PA"/>
    <property type="match status" value="1"/>
</dbReference>
<reference evidence="20 21" key="1">
    <citation type="submission" date="2024-01" db="EMBL/GenBank/DDBJ databases">
        <title>The genomes of 5 underutilized Papilionoideae crops provide insights into root nodulation and disease resistanc.</title>
        <authorList>
            <person name="Yuan L."/>
        </authorList>
    </citation>
    <scope>NUCLEOTIDE SEQUENCE [LARGE SCALE GENOMIC DNA]</scope>
    <source>
        <strain evidence="20">ZHUSHIDOU_FW_LH</strain>
        <tissue evidence="20">Leaf</tissue>
    </source>
</reference>
<evidence type="ECO:0000256" key="5">
    <source>
        <dbReference type="ARBA" id="ARBA00022525"/>
    </source>
</evidence>
<keyword evidence="21" id="KW-1185">Reference proteome</keyword>
<keyword evidence="4" id="KW-0052">Apoplast</keyword>
<dbReference type="PANTHER" id="PTHR10795">
    <property type="entry name" value="PROPROTEIN CONVERTASE SUBTILISIN/KEXIN"/>
    <property type="match status" value="1"/>
</dbReference>
<comment type="similarity">
    <text evidence="3 13">Belongs to the peptidase S8 family.</text>
</comment>
<feature type="region of interest" description="Disordered" evidence="14">
    <location>
        <begin position="199"/>
        <end position="220"/>
    </location>
</feature>
<keyword evidence="9 13" id="KW-0720">Serine protease</keyword>
<dbReference type="Gene3D" id="3.30.70.80">
    <property type="entry name" value="Peptidase S8 propeptide/proteinase inhibitor I9"/>
    <property type="match status" value="1"/>
</dbReference>
<dbReference type="GO" id="GO:0009610">
    <property type="term" value="P:response to symbiotic fungus"/>
    <property type="evidence" value="ECO:0007669"/>
    <property type="project" value="UniProtKB-ARBA"/>
</dbReference>
<dbReference type="Gene3D" id="2.60.40.2310">
    <property type="match status" value="1"/>
</dbReference>
<evidence type="ECO:0000259" key="17">
    <source>
        <dbReference type="Pfam" id="PF02225"/>
    </source>
</evidence>
<evidence type="ECO:0000259" key="19">
    <source>
        <dbReference type="Pfam" id="PF17766"/>
    </source>
</evidence>
<dbReference type="InterPro" id="IPR037045">
    <property type="entry name" value="S8pro/Inhibitor_I9_sf"/>
</dbReference>
<dbReference type="InterPro" id="IPR045051">
    <property type="entry name" value="SBT"/>
</dbReference>
<dbReference type="EMBL" id="JAYWIO010000004">
    <property type="protein sequence ID" value="KAK7268216.1"/>
    <property type="molecule type" value="Genomic_DNA"/>
</dbReference>
<feature type="domain" description="Subtilisin-like protease fibronectin type-III" evidence="19">
    <location>
        <begin position="666"/>
        <end position="764"/>
    </location>
</feature>
<feature type="compositionally biased region" description="Basic and acidic residues" evidence="14">
    <location>
        <begin position="199"/>
        <end position="215"/>
    </location>
</feature>
<keyword evidence="10" id="KW-0865">Zymogen</keyword>
<dbReference type="InterPro" id="IPR015500">
    <property type="entry name" value="Peptidase_S8_subtilisin-rel"/>
</dbReference>
<dbReference type="InterPro" id="IPR003137">
    <property type="entry name" value="PA_domain"/>
</dbReference>
<keyword evidence="7 15" id="KW-0732">Signal</keyword>
<dbReference type="InterPro" id="IPR034197">
    <property type="entry name" value="Peptidases_S8_3"/>
</dbReference>
<evidence type="ECO:0000256" key="6">
    <source>
        <dbReference type="ARBA" id="ARBA00022670"/>
    </source>
</evidence>
<name>A0AAN9F5K3_CROPI</name>
<dbReference type="FunFam" id="3.50.30.30:FF:000005">
    <property type="entry name" value="subtilisin-like protease SBT1.5"/>
    <property type="match status" value="1"/>
</dbReference>
<evidence type="ECO:0000256" key="12">
    <source>
        <dbReference type="PIRSR" id="PIRSR615500-1"/>
    </source>
</evidence>
<dbReference type="InterPro" id="IPR041469">
    <property type="entry name" value="Subtilisin-like_FN3"/>
</dbReference>
<evidence type="ECO:0000256" key="9">
    <source>
        <dbReference type="ARBA" id="ARBA00022825"/>
    </source>
</evidence>
<feature type="domain" description="PA" evidence="17">
    <location>
        <begin position="373"/>
        <end position="457"/>
    </location>
</feature>
<dbReference type="GO" id="GO:0006508">
    <property type="term" value="P:proteolysis"/>
    <property type="evidence" value="ECO:0007669"/>
    <property type="project" value="UniProtKB-KW"/>
</dbReference>
<dbReference type="InterPro" id="IPR000209">
    <property type="entry name" value="Peptidase_S8/S53_dom"/>
</dbReference>
<feature type="domain" description="Inhibitor I9" evidence="18">
    <location>
        <begin position="31"/>
        <end position="108"/>
    </location>
</feature>
<gene>
    <name evidence="20" type="ORF">RIF29_20910</name>
</gene>
<dbReference type="GO" id="GO:0048046">
    <property type="term" value="C:apoplast"/>
    <property type="evidence" value="ECO:0007669"/>
    <property type="project" value="UniProtKB-SubCell"/>
</dbReference>
<evidence type="ECO:0000259" key="16">
    <source>
        <dbReference type="Pfam" id="PF00082"/>
    </source>
</evidence>
<dbReference type="GO" id="GO:0004252">
    <property type="term" value="F:serine-type endopeptidase activity"/>
    <property type="evidence" value="ECO:0007669"/>
    <property type="project" value="UniProtKB-UniRule"/>
</dbReference>
<dbReference type="PROSITE" id="PS00138">
    <property type="entry name" value="SUBTILASE_SER"/>
    <property type="match status" value="1"/>
</dbReference>
<evidence type="ECO:0000259" key="18">
    <source>
        <dbReference type="Pfam" id="PF05922"/>
    </source>
</evidence>
<sequence>MAIPSPLFPFLFIFILFFLSLSSSSDDPQNFIVHVSKSHKPSLFSSHDHWYSSILRSLPPSPSPATILYSYSSAVHGFSARLTSTQATALSRTHGILSVVPDQIRYLHTTHTPRFLGLADSFGLWPNSDYADDVIVGVLDTGIWPERRSFSDDGLSPVPSSWKGTCESSRDFPSSSCNNKIVGARAFYKGYESYLDRPIDESKESKSPRDTEGHGTHTASTAAGSIVANASLFHYAQGEARGMATKARIAAYKVCWSPGCFDSDILAAFDQAVADGVHVISLSVGSSGHASPYYHDSIAIGAFGATQNGVVVSCSAGNSGPGPSTAVNIAPWILTVGASTIDREFPADVVLGDGRVFGGVSLYYGDDLPNFKLPLVYAADCGNRYCYLGSLQPSKVQGKIVVCDRGGNARVEKGSAVKLAGGLGMILANLADSGEELLADAHLLAATMVGQIAGDKIKEYIRLSQYPTATIEFKGTVIGTSPSAPKVASFSSRGPNYRTPEILKPDVIAPGVNILAGWTGKVGPTDLHIDPRRVEFNIISGTSMSCPHVSGVAALLRKAYPTWSPAAIKSALITTAYNVDNSGNNIQDLGTGKESNPFIHGAGHVDPNRALNPGLVFDLDVDDYVAFLCSIGYDFKQIAVFTREPASLDICETKLARTGRLTSPGNLNYPSFAVEFGFNNDWVKYKRVVTNVGSSANAVFNVKVNAPPGVEVNVSPSTLVFSAENKTQTFEVTFTEGIGNANSASFGSIEWTDGSHIVRSPVAVRWSSGFSASI</sequence>
<evidence type="ECO:0000256" key="2">
    <source>
        <dbReference type="ARBA" id="ARBA00004271"/>
    </source>
</evidence>
<dbReference type="GO" id="GO:0048731">
    <property type="term" value="P:system development"/>
    <property type="evidence" value="ECO:0007669"/>
    <property type="project" value="UniProtKB-ARBA"/>
</dbReference>
<dbReference type="InterPro" id="IPR023828">
    <property type="entry name" value="Peptidase_S8_Ser-AS"/>
</dbReference>
<comment type="function">
    <text evidence="1">Required for arbuscular mycorrhiza (AM) development during AM symbiosis with AM fungi (e.g. Glomeromycota intraradices).</text>
</comment>
<dbReference type="Gene3D" id="3.50.30.30">
    <property type="match status" value="1"/>
</dbReference>
<feature type="active site" description="Charge relay system" evidence="12 13">
    <location>
        <position position="140"/>
    </location>
</feature>
<protein>
    <recommendedName>
        <fullName evidence="22">Subtilisin-like protease SBT1.4</fullName>
    </recommendedName>
</protein>
<dbReference type="InterPro" id="IPR036852">
    <property type="entry name" value="Peptidase_S8/S53_dom_sf"/>
</dbReference>
<evidence type="ECO:0000256" key="8">
    <source>
        <dbReference type="ARBA" id="ARBA00022801"/>
    </source>
</evidence>
<feature type="signal peptide" evidence="15">
    <location>
        <begin position="1"/>
        <end position="25"/>
    </location>
</feature>
<dbReference type="Pfam" id="PF05922">
    <property type="entry name" value="Inhibitor_I9"/>
    <property type="match status" value="1"/>
</dbReference>
<feature type="chain" id="PRO_5042961808" description="Subtilisin-like protease SBT1.4" evidence="15">
    <location>
        <begin position="26"/>
        <end position="774"/>
    </location>
</feature>
<dbReference type="CDD" id="cd02120">
    <property type="entry name" value="PA_subtilisin_like"/>
    <property type="match status" value="1"/>
</dbReference>
<dbReference type="PROSITE" id="PS51892">
    <property type="entry name" value="SUBTILASE"/>
    <property type="match status" value="1"/>
</dbReference>
<proteinExistence type="inferred from homology"/>
<feature type="active site" description="Charge relay system" evidence="12 13">
    <location>
        <position position="543"/>
    </location>
</feature>
<dbReference type="Pfam" id="PF17766">
    <property type="entry name" value="fn3_6"/>
    <property type="match status" value="1"/>
</dbReference>
<dbReference type="GO" id="GO:0009609">
    <property type="term" value="P:response to symbiotic bacterium"/>
    <property type="evidence" value="ECO:0007669"/>
    <property type="project" value="UniProtKB-ARBA"/>
</dbReference>
<evidence type="ECO:0000313" key="21">
    <source>
        <dbReference type="Proteomes" id="UP001372338"/>
    </source>
</evidence>
<evidence type="ECO:0000256" key="3">
    <source>
        <dbReference type="ARBA" id="ARBA00011073"/>
    </source>
</evidence>
<evidence type="ECO:0000256" key="13">
    <source>
        <dbReference type="PROSITE-ProRule" id="PRU01240"/>
    </source>
</evidence>
<dbReference type="CDD" id="cd04852">
    <property type="entry name" value="Peptidases_S8_3"/>
    <property type="match status" value="1"/>
</dbReference>
<keyword evidence="6 13" id="KW-0645">Protease</keyword>
<dbReference type="AlphaFoldDB" id="A0AAN9F5K3"/>
<feature type="domain" description="Peptidase S8/S53" evidence="16">
    <location>
        <begin position="132"/>
        <end position="584"/>
    </location>
</feature>
<dbReference type="Proteomes" id="UP001372338">
    <property type="component" value="Unassembled WGS sequence"/>
</dbReference>
<evidence type="ECO:0008006" key="22">
    <source>
        <dbReference type="Google" id="ProtNLM"/>
    </source>
</evidence>
<feature type="active site" description="Charge relay system" evidence="12 13">
    <location>
        <position position="214"/>
    </location>
</feature>
<organism evidence="20 21">
    <name type="scientific">Crotalaria pallida</name>
    <name type="common">Smooth rattlebox</name>
    <name type="synonym">Crotalaria striata</name>
    <dbReference type="NCBI Taxonomy" id="3830"/>
    <lineage>
        <taxon>Eukaryota</taxon>
        <taxon>Viridiplantae</taxon>
        <taxon>Streptophyta</taxon>
        <taxon>Embryophyta</taxon>
        <taxon>Tracheophyta</taxon>
        <taxon>Spermatophyta</taxon>
        <taxon>Magnoliopsida</taxon>
        <taxon>eudicotyledons</taxon>
        <taxon>Gunneridae</taxon>
        <taxon>Pentapetalae</taxon>
        <taxon>rosids</taxon>
        <taxon>fabids</taxon>
        <taxon>Fabales</taxon>
        <taxon>Fabaceae</taxon>
        <taxon>Papilionoideae</taxon>
        <taxon>50 kb inversion clade</taxon>
        <taxon>genistoids sensu lato</taxon>
        <taxon>core genistoids</taxon>
        <taxon>Crotalarieae</taxon>
        <taxon>Crotalaria</taxon>
    </lineage>
</organism>
<evidence type="ECO:0000313" key="20">
    <source>
        <dbReference type="EMBL" id="KAK7268216.1"/>
    </source>
</evidence>
<comment type="caution">
    <text evidence="20">The sequence shown here is derived from an EMBL/GenBank/DDBJ whole genome shotgun (WGS) entry which is preliminary data.</text>
</comment>
<accession>A0AAN9F5K3</accession>
<keyword evidence="5" id="KW-0964">Secreted</keyword>
<evidence type="ECO:0000256" key="15">
    <source>
        <dbReference type="SAM" id="SignalP"/>
    </source>
</evidence>
<evidence type="ECO:0000256" key="7">
    <source>
        <dbReference type="ARBA" id="ARBA00022729"/>
    </source>
</evidence>
<dbReference type="InterPro" id="IPR046450">
    <property type="entry name" value="PA_dom_sf"/>
</dbReference>
<dbReference type="Gene3D" id="3.40.50.200">
    <property type="entry name" value="Peptidase S8/S53 domain"/>
    <property type="match status" value="1"/>
</dbReference>
<dbReference type="Pfam" id="PF00082">
    <property type="entry name" value="Peptidase_S8"/>
    <property type="match status" value="1"/>
</dbReference>
<dbReference type="FunFam" id="3.40.50.200:FF:000006">
    <property type="entry name" value="Subtilisin-like protease SBT1.5"/>
    <property type="match status" value="1"/>
</dbReference>
<dbReference type="SUPFAM" id="SSF52025">
    <property type="entry name" value="PA domain"/>
    <property type="match status" value="1"/>
</dbReference>
<evidence type="ECO:0000256" key="11">
    <source>
        <dbReference type="ARBA" id="ARBA00023180"/>
    </source>
</evidence>
<keyword evidence="8 13" id="KW-0378">Hydrolase</keyword>
<dbReference type="InterPro" id="IPR010259">
    <property type="entry name" value="S8pro/Inhibitor_I9"/>
</dbReference>
<dbReference type="FunFam" id="3.30.70.80:FF:000003">
    <property type="entry name" value="Subtilisin-like protease SBT1.9"/>
    <property type="match status" value="1"/>
</dbReference>
<evidence type="ECO:0000256" key="10">
    <source>
        <dbReference type="ARBA" id="ARBA00023145"/>
    </source>
</evidence>
<dbReference type="FunFam" id="2.60.40.2310:FF:000001">
    <property type="entry name" value="Subtilisin-like protease SBT1.5"/>
    <property type="match status" value="1"/>
</dbReference>